<keyword evidence="1" id="KW-1133">Transmembrane helix</keyword>
<dbReference type="EMBL" id="JBJKBG010000010">
    <property type="protein sequence ID" value="KAL3720424.1"/>
    <property type="molecule type" value="Genomic_DNA"/>
</dbReference>
<keyword evidence="1" id="KW-0472">Membrane</keyword>
<evidence type="ECO:0000256" key="1">
    <source>
        <dbReference type="SAM" id="Phobius"/>
    </source>
</evidence>
<evidence type="ECO:0000313" key="3">
    <source>
        <dbReference type="EMBL" id="KAL3720424.1"/>
    </source>
</evidence>
<name>A0ABD3J2V2_EUCGL</name>
<accession>A0ABD3J2V2</accession>
<keyword evidence="1" id="KW-0812">Transmembrane</keyword>
<proteinExistence type="predicted"/>
<keyword evidence="4" id="KW-1185">Reference proteome</keyword>
<protein>
    <recommendedName>
        <fullName evidence="2">AAA-type ATPase N-terminal domain-containing protein</fullName>
    </recommendedName>
</protein>
<dbReference type="AlphaFoldDB" id="A0ABD3J2V2"/>
<dbReference type="InterPro" id="IPR025753">
    <property type="entry name" value="AAA_N_dom"/>
</dbReference>
<feature type="domain" description="AAA-type ATPase N-terminal" evidence="2">
    <location>
        <begin position="42"/>
        <end position="97"/>
    </location>
</feature>
<comment type="caution">
    <text evidence="3">The sequence shown here is derived from an EMBL/GenBank/DDBJ whole genome shotgun (WGS) entry which is preliminary data.</text>
</comment>
<evidence type="ECO:0000259" key="2">
    <source>
        <dbReference type="Pfam" id="PF14363"/>
    </source>
</evidence>
<organism evidence="3 4">
    <name type="scientific">Eucalyptus globulus</name>
    <name type="common">Tasmanian blue gum</name>
    <dbReference type="NCBI Taxonomy" id="34317"/>
    <lineage>
        <taxon>Eukaryota</taxon>
        <taxon>Viridiplantae</taxon>
        <taxon>Streptophyta</taxon>
        <taxon>Embryophyta</taxon>
        <taxon>Tracheophyta</taxon>
        <taxon>Spermatophyta</taxon>
        <taxon>Magnoliopsida</taxon>
        <taxon>eudicotyledons</taxon>
        <taxon>Gunneridae</taxon>
        <taxon>Pentapetalae</taxon>
        <taxon>rosids</taxon>
        <taxon>malvids</taxon>
        <taxon>Myrtales</taxon>
        <taxon>Myrtaceae</taxon>
        <taxon>Myrtoideae</taxon>
        <taxon>Eucalypteae</taxon>
        <taxon>Eucalyptus</taxon>
    </lineage>
</organism>
<gene>
    <name evidence="3" type="ORF">ACJRO7_005271</name>
</gene>
<dbReference type="Proteomes" id="UP001634007">
    <property type="component" value="Unassembled WGS sequence"/>
</dbReference>
<sequence>MTTLAPPDFKNAVGVAKVVLSVAVSVTATAVVVQSMFHMIVHRELQGFLFSGIHFLFSRFSSEMTVVVDEYNRFVQNEFFQAAQVFLAAKQSLLTTSTMRI</sequence>
<feature type="transmembrane region" description="Helical" evidence="1">
    <location>
        <begin position="12"/>
        <end position="33"/>
    </location>
</feature>
<evidence type="ECO:0000313" key="4">
    <source>
        <dbReference type="Proteomes" id="UP001634007"/>
    </source>
</evidence>
<dbReference type="Pfam" id="PF14363">
    <property type="entry name" value="AAA_assoc"/>
    <property type="match status" value="1"/>
</dbReference>
<reference evidence="3 4" key="1">
    <citation type="submission" date="2024-11" db="EMBL/GenBank/DDBJ databases">
        <title>Chromosome-level genome assembly of Eucalyptus globulus Labill. provides insights into its genome evolution.</title>
        <authorList>
            <person name="Li X."/>
        </authorList>
    </citation>
    <scope>NUCLEOTIDE SEQUENCE [LARGE SCALE GENOMIC DNA]</scope>
    <source>
        <strain evidence="3">CL2024</strain>
        <tissue evidence="3">Fresh tender leaves</tissue>
    </source>
</reference>